<name>A0ABV7A467_9BACI</name>
<feature type="transmembrane region" description="Helical" evidence="1">
    <location>
        <begin position="6"/>
        <end position="39"/>
    </location>
</feature>
<sequence>MLDFIIWVLIIVLFIAAFAGIVFPIIPSVLVIWAGFLLYHFVLNSAELTTFFWLVMIVFTVILIGADIIANSYFVRRFGGSKMGEHAAAVAVIIGSFIYPPFGIIIVPFIAVLAIELVQRRTASEAVRASIGSLLGFLGGAFAKIILQFIMIVWFFIVIWF</sequence>
<dbReference type="Proteomes" id="UP001595387">
    <property type="component" value="Unassembled WGS sequence"/>
</dbReference>
<dbReference type="InterPro" id="IPR007403">
    <property type="entry name" value="DUF456"/>
</dbReference>
<organism evidence="2 3">
    <name type="scientific">Virgibacillus sediminis</name>
    <dbReference type="NCBI Taxonomy" id="202260"/>
    <lineage>
        <taxon>Bacteria</taxon>
        <taxon>Bacillati</taxon>
        <taxon>Bacillota</taxon>
        <taxon>Bacilli</taxon>
        <taxon>Bacillales</taxon>
        <taxon>Bacillaceae</taxon>
        <taxon>Virgibacillus</taxon>
    </lineage>
</organism>
<proteinExistence type="predicted"/>
<comment type="caution">
    <text evidence="2">The sequence shown here is derived from an EMBL/GenBank/DDBJ whole genome shotgun (WGS) entry which is preliminary data.</text>
</comment>
<feature type="transmembrane region" description="Helical" evidence="1">
    <location>
        <begin position="87"/>
        <end position="113"/>
    </location>
</feature>
<dbReference type="PANTHER" id="PTHR39165:SF1">
    <property type="entry name" value="DUF456 DOMAIN-CONTAINING PROTEIN"/>
    <property type="match status" value="1"/>
</dbReference>
<accession>A0ABV7A467</accession>
<keyword evidence="1" id="KW-0812">Transmembrane</keyword>
<keyword evidence="3" id="KW-1185">Reference proteome</keyword>
<feature type="transmembrane region" description="Helical" evidence="1">
    <location>
        <begin position="51"/>
        <end position="75"/>
    </location>
</feature>
<dbReference type="EMBL" id="JBHRRZ010000010">
    <property type="protein sequence ID" value="MFC2947827.1"/>
    <property type="molecule type" value="Genomic_DNA"/>
</dbReference>
<evidence type="ECO:0000256" key="1">
    <source>
        <dbReference type="SAM" id="Phobius"/>
    </source>
</evidence>
<dbReference type="RefSeq" id="WP_390304128.1">
    <property type="nucleotide sequence ID" value="NZ_JBHRRZ010000010.1"/>
</dbReference>
<feature type="transmembrane region" description="Helical" evidence="1">
    <location>
        <begin position="134"/>
        <end position="160"/>
    </location>
</feature>
<evidence type="ECO:0000313" key="2">
    <source>
        <dbReference type="EMBL" id="MFC2947827.1"/>
    </source>
</evidence>
<dbReference type="Pfam" id="PF04306">
    <property type="entry name" value="DUF456"/>
    <property type="match status" value="1"/>
</dbReference>
<gene>
    <name evidence="2" type="ORF">ACFODW_05670</name>
</gene>
<protein>
    <submittedName>
        <fullName evidence="2">DUF456 domain-containing protein</fullName>
    </submittedName>
</protein>
<reference evidence="3" key="1">
    <citation type="journal article" date="2019" name="Int. J. Syst. Evol. Microbiol.">
        <title>The Global Catalogue of Microorganisms (GCM) 10K type strain sequencing project: providing services to taxonomists for standard genome sequencing and annotation.</title>
        <authorList>
            <consortium name="The Broad Institute Genomics Platform"/>
            <consortium name="The Broad Institute Genome Sequencing Center for Infectious Disease"/>
            <person name="Wu L."/>
            <person name="Ma J."/>
        </authorList>
    </citation>
    <scope>NUCLEOTIDE SEQUENCE [LARGE SCALE GENOMIC DNA]</scope>
    <source>
        <strain evidence="3">KCTC 13193</strain>
    </source>
</reference>
<keyword evidence="1" id="KW-0472">Membrane</keyword>
<evidence type="ECO:0000313" key="3">
    <source>
        <dbReference type="Proteomes" id="UP001595387"/>
    </source>
</evidence>
<keyword evidence="1" id="KW-1133">Transmembrane helix</keyword>
<dbReference type="PANTHER" id="PTHR39165">
    <property type="entry name" value="IG HYPOTHETICAL 17883"/>
    <property type="match status" value="1"/>
</dbReference>